<feature type="chain" id="PRO_5040855278" description="Orphan protein" evidence="1">
    <location>
        <begin position="21"/>
        <end position="278"/>
    </location>
</feature>
<name>A0A9W4R3I8_PSEHA</name>
<feature type="signal peptide" evidence="1">
    <location>
        <begin position="1"/>
        <end position="20"/>
    </location>
</feature>
<dbReference type="Pfam" id="PF10972">
    <property type="entry name" value="CsiV"/>
    <property type="match status" value="1"/>
</dbReference>
<keyword evidence="3" id="KW-1185">Reference proteome</keyword>
<protein>
    <recommendedName>
        <fullName evidence="4">Orphan protein</fullName>
    </recommendedName>
</protein>
<proteinExistence type="predicted"/>
<accession>A0A9W4R3I8</accession>
<sequence>MLLKKSLVILCCLFSSTAFAERWFEVEVLIFKQHPAPYLQEDFSLKHDAIEDKNTLDLLASAYKNQAMDACINGDPRFQTRTFADTLVNSNPQSAACNDSIDYVKSYDVLPVTPQAPVQDTMEQTYLLAPEQLQFEQQRQALDRKGLTPILHTGWRFEGASQSRSPSMHLFAGNQLKNNMNTGFSYANSDFISLLDTPEPLFNEAQSPTMKWELDGLLKIHLRHYLYINADFDISEKQDNGELESARFSQFRRVFSEDIHYFDHPRMGMIVQIRKFNH</sequence>
<dbReference type="Proteomes" id="UP001152447">
    <property type="component" value="Unassembled WGS sequence"/>
</dbReference>
<organism evidence="2 3">
    <name type="scientific">Pseudoalteromonas haloplanktis</name>
    <name type="common">Alteromonas haloplanktis</name>
    <dbReference type="NCBI Taxonomy" id="228"/>
    <lineage>
        <taxon>Bacteria</taxon>
        <taxon>Pseudomonadati</taxon>
        <taxon>Pseudomonadota</taxon>
        <taxon>Gammaproteobacteria</taxon>
        <taxon>Alteromonadales</taxon>
        <taxon>Pseudoalteromonadaceae</taxon>
        <taxon>Pseudoalteromonas</taxon>
    </lineage>
</organism>
<comment type="caution">
    <text evidence="2">The sequence shown here is derived from an EMBL/GenBank/DDBJ whole genome shotgun (WGS) entry which is preliminary data.</text>
</comment>
<evidence type="ECO:0000313" key="2">
    <source>
        <dbReference type="EMBL" id="CAH9065094.1"/>
    </source>
</evidence>
<keyword evidence="1" id="KW-0732">Signal</keyword>
<evidence type="ECO:0000256" key="1">
    <source>
        <dbReference type="SAM" id="SignalP"/>
    </source>
</evidence>
<dbReference type="AlphaFoldDB" id="A0A9W4R3I8"/>
<reference evidence="2" key="1">
    <citation type="submission" date="2022-07" db="EMBL/GenBank/DDBJ databases">
        <authorList>
            <person name="Criscuolo A."/>
        </authorList>
    </citation>
    <scope>NUCLEOTIDE SEQUENCE</scope>
    <source>
        <strain evidence="2">CIP103197</strain>
    </source>
</reference>
<dbReference type="RefSeq" id="WP_262977284.1">
    <property type="nucleotide sequence ID" value="NZ_CAMAPB010000067.1"/>
</dbReference>
<evidence type="ECO:0008006" key="4">
    <source>
        <dbReference type="Google" id="ProtNLM"/>
    </source>
</evidence>
<dbReference type="InterPro" id="IPR021241">
    <property type="entry name" value="CsiV"/>
</dbReference>
<dbReference type="EMBL" id="CAMAPB010000067">
    <property type="protein sequence ID" value="CAH9065094.1"/>
    <property type="molecule type" value="Genomic_DNA"/>
</dbReference>
<evidence type="ECO:0000313" key="3">
    <source>
        <dbReference type="Proteomes" id="UP001152447"/>
    </source>
</evidence>
<gene>
    <name evidence="2" type="ORF">PSEHALCIP103_03302</name>
</gene>